<dbReference type="OrthoDB" id="2547978at2"/>
<evidence type="ECO:0000313" key="5">
    <source>
        <dbReference type="Proteomes" id="UP000070252"/>
    </source>
</evidence>
<dbReference type="RefSeq" id="WP_062527952.1">
    <property type="nucleotide sequence ID" value="NZ_CP048429.1"/>
</dbReference>
<evidence type="ECO:0000256" key="2">
    <source>
        <dbReference type="SAM" id="Phobius"/>
    </source>
</evidence>
<keyword evidence="2" id="KW-0472">Membrane</keyword>
<dbReference type="Proteomes" id="UP000182783">
    <property type="component" value="Unassembled WGS sequence"/>
</dbReference>
<reference evidence="3 5" key="1">
    <citation type="submission" date="2015-08" db="EMBL/GenBank/DDBJ databases">
        <title>Genome of Paenibacillus jilunlii.</title>
        <authorList>
            <person name="Sant'Anna F.H."/>
            <person name="Ambrosini A."/>
            <person name="Souza R."/>
            <person name="Bach E."/>
            <person name="Fernandes G."/>
            <person name="Balsanelli E."/>
            <person name="Baura V.A."/>
            <person name="Pedrosa F.O."/>
            <person name="Souza E.M."/>
            <person name="Passaglia L."/>
        </authorList>
    </citation>
    <scope>NUCLEOTIDE SEQUENCE [LARGE SCALE GENOMIC DNA]</scope>
    <source>
        <strain evidence="3 5">DSM 23019</strain>
    </source>
</reference>
<evidence type="ECO:0008006" key="7">
    <source>
        <dbReference type="Google" id="ProtNLM"/>
    </source>
</evidence>
<feature type="transmembrane region" description="Helical" evidence="2">
    <location>
        <begin position="96"/>
        <end position="123"/>
    </location>
</feature>
<dbReference type="Proteomes" id="UP000070252">
    <property type="component" value="Unassembled WGS sequence"/>
</dbReference>
<evidence type="ECO:0000313" key="6">
    <source>
        <dbReference type="Proteomes" id="UP000182783"/>
    </source>
</evidence>
<dbReference type="EMBL" id="LIPY01000124">
    <property type="protein sequence ID" value="KWX69660.1"/>
    <property type="molecule type" value="Genomic_DNA"/>
</dbReference>
<keyword evidence="5" id="KW-1185">Reference proteome</keyword>
<proteinExistence type="predicted"/>
<keyword evidence="2" id="KW-1133">Transmembrane helix</keyword>
<keyword evidence="2" id="KW-0812">Transmembrane</keyword>
<accession>A0A1G9HFH6</accession>
<protein>
    <recommendedName>
        <fullName evidence="7">DUF4367 domain-containing protein</fullName>
    </recommendedName>
</protein>
<evidence type="ECO:0000313" key="4">
    <source>
        <dbReference type="EMBL" id="SDL11768.1"/>
    </source>
</evidence>
<gene>
    <name evidence="3" type="ORF">AML91_28060</name>
    <name evidence="4" type="ORF">SAMN05216191_101840</name>
</gene>
<evidence type="ECO:0000256" key="1">
    <source>
        <dbReference type="SAM" id="MobiDB-lite"/>
    </source>
</evidence>
<name>A0A1G9HFH6_9BACL</name>
<feature type="region of interest" description="Disordered" evidence="1">
    <location>
        <begin position="47"/>
        <end position="91"/>
    </location>
</feature>
<organism evidence="4 6">
    <name type="scientific">Paenibacillus jilunlii</name>
    <dbReference type="NCBI Taxonomy" id="682956"/>
    <lineage>
        <taxon>Bacteria</taxon>
        <taxon>Bacillati</taxon>
        <taxon>Bacillota</taxon>
        <taxon>Bacilli</taxon>
        <taxon>Bacillales</taxon>
        <taxon>Paenibacillaceae</taxon>
        <taxon>Paenibacillus</taxon>
    </lineage>
</organism>
<evidence type="ECO:0000313" key="3">
    <source>
        <dbReference type="EMBL" id="KWX69660.1"/>
    </source>
</evidence>
<dbReference type="EMBL" id="FNGM01000001">
    <property type="protein sequence ID" value="SDL11768.1"/>
    <property type="molecule type" value="Genomic_DNA"/>
</dbReference>
<dbReference type="AlphaFoldDB" id="A0A1G9HFH6"/>
<reference evidence="4 6" key="2">
    <citation type="submission" date="2016-10" db="EMBL/GenBank/DDBJ databases">
        <authorList>
            <person name="de Groot N.N."/>
        </authorList>
    </citation>
    <scope>NUCLEOTIDE SEQUENCE [LARGE SCALE GENOMIC DNA]</scope>
    <source>
        <strain evidence="4 6">CGMCC 1.10239</strain>
    </source>
</reference>
<sequence length="373" mass="40732">MTNPLKYDSDKQLTDEAWTNLQTKLAAEPVNPVWATWGQEAKNVNRAEGHTAPGSDAHQMGNVAQPSVSPAAIAPAQAKTDARKTRRPAMTRRRKWATAAAGVAVFAAILATPVGNTAMAAILGQFRMQEVTFVNEDDLRSLFYKASGEDNVNDAVNKFGSFSYSYGTLNGMLPVNALQDKLGYAAPAGKAFDKVKNVYVNSSQQITLTLKVDEVNKALKRLGATRLLPESVDGKPVTLSIPESVSYDFSTDDHWSNLMQMNTPVVNVDPSINVEEAVQAVIDFPLLPDELKSSLQRSSILAGDLPMPVIKGNHSEQITVNGIKVIMETMEYSDGPIYSATWVNKGQLFDFSGGSLYQDKEKFMKQLQELITQ</sequence>